<feature type="compositionally biased region" description="Low complexity" evidence="1">
    <location>
        <begin position="44"/>
        <end position="54"/>
    </location>
</feature>
<name>A0A2N9FH79_FAGSY</name>
<feature type="compositionally biased region" description="Basic and acidic residues" evidence="1">
    <location>
        <begin position="81"/>
        <end position="101"/>
    </location>
</feature>
<dbReference type="EMBL" id="OIVN01001125">
    <property type="protein sequence ID" value="SPC90187.1"/>
    <property type="molecule type" value="Genomic_DNA"/>
</dbReference>
<accession>A0A2N9FH79</accession>
<reference evidence="2" key="1">
    <citation type="submission" date="2018-02" db="EMBL/GenBank/DDBJ databases">
        <authorList>
            <person name="Cohen D.B."/>
            <person name="Kent A.D."/>
        </authorList>
    </citation>
    <scope>NUCLEOTIDE SEQUENCE</scope>
</reference>
<sequence length="115" mass="13075">MGGIGISPKTPTTNSNCASSSHRKPQPPHCPTQTANHDLITSLPTNQQPTQPQPQKHDLVTAPGQIGHHRRRPPSRGLGNKVEENMRERKEKEFLDREQRIKKSKQKFYKSYSTR</sequence>
<evidence type="ECO:0000313" key="2">
    <source>
        <dbReference type="EMBL" id="SPC90187.1"/>
    </source>
</evidence>
<gene>
    <name evidence="2" type="ORF">FSB_LOCUS18069</name>
</gene>
<feature type="region of interest" description="Disordered" evidence="1">
    <location>
        <begin position="1"/>
        <end position="115"/>
    </location>
</feature>
<evidence type="ECO:0000256" key="1">
    <source>
        <dbReference type="SAM" id="MobiDB-lite"/>
    </source>
</evidence>
<proteinExistence type="predicted"/>
<dbReference type="AlphaFoldDB" id="A0A2N9FH79"/>
<organism evidence="2">
    <name type="scientific">Fagus sylvatica</name>
    <name type="common">Beechnut</name>
    <dbReference type="NCBI Taxonomy" id="28930"/>
    <lineage>
        <taxon>Eukaryota</taxon>
        <taxon>Viridiplantae</taxon>
        <taxon>Streptophyta</taxon>
        <taxon>Embryophyta</taxon>
        <taxon>Tracheophyta</taxon>
        <taxon>Spermatophyta</taxon>
        <taxon>Magnoliopsida</taxon>
        <taxon>eudicotyledons</taxon>
        <taxon>Gunneridae</taxon>
        <taxon>Pentapetalae</taxon>
        <taxon>rosids</taxon>
        <taxon>fabids</taxon>
        <taxon>Fagales</taxon>
        <taxon>Fagaceae</taxon>
        <taxon>Fagus</taxon>
    </lineage>
</organism>
<protein>
    <submittedName>
        <fullName evidence="2">Uncharacterized protein</fullName>
    </submittedName>
</protein>
<feature type="compositionally biased region" description="Polar residues" evidence="1">
    <location>
        <begin position="9"/>
        <end position="20"/>
    </location>
</feature>